<evidence type="ECO:0000256" key="1">
    <source>
        <dbReference type="SAM" id="Coils"/>
    </source>
</evidence>
<feature type="coiled-coil region" evidence="1">
    <location>
        <begin position="46"/>
        <end position="102"/>
    </location>
</feature>
<dbReference type="Proteomes" id="UP000419017">
    <property type="component" value="Unassembled WGS sequence"/>
</dbReference>
<accession>A0A6I8MCX3</accession>
<dbReference type="AlphaFoldDB" id="A0A6I8MCX3"/>
<dbReference type="EMBL" id="CABWIB010000001">
    <property type="protein sequence ID" value="VWL84981.1"/>
    <property type="molecule type" value="Genomic_DNA"/>
</dbReference>
<name>A0A6I8MCX3_9FUSO</name>
<protein>
    <submittedName>
        <fullName evidence="2">Uncharacterized protein</fullName>
    </submittedName>
</protein>
<gene>
    <name evidence="2" type="ORF">OMES3154_00253</name>
</gene>
<keyword evidence="1" id="KW-0175">Coiled coil</keyword>
<proteinExistence type="predicted"/>
<evidence type="ECO:0000313" key="2">
    <source>
        <dbReference type="EMBL" id="VWL84981.1"/>
    </source>
</evidence>
<reference evidence="2 3" key="1">
    <citation type="submission" date="2019-10" db="EMBL/GenBank/DDBJ databases">
        <authorList>
            <person name="Blom J."/>
        </authorList>
    </citation>
    <scope>NUCLEOTIDE SEQUENCE [LARGE SCALE GENOMIC DNA]</scope>
    <source>
        <strain evidence="2 3">ES3154-GLU</strain>
    </source>
</reference>
<organism evidence="2 3">
    <name type="scientific">Oceanivirga miroungae</name>
    <dbReference type="NCBI Taxonomy" id="1130046"/>
    <lineage>
        <taxon>Bacteria</taxon>
        <taxon>Fusobacteriati</taxon>
        <taxon>Fusobacteriota</taxon>
        <taxon>Fusobacteriia</taxon>
        <taxon>Fusobacteriales</taxon>
        <taxon>Leptotrichiaceae</taxon>
        <taxon>Oceanivirga</taxon>
    </lineage>
</organism>
<keyword evidence="3" id="KW-1185">Reference proteome</keyword>
<sequence>MFSLYKFSYNFVLYEIYLTKEKEIDYPRTEWRLLEAGIDKVIRNYLENSNIENKNLIDEYDNLTKLGILEIKKDLASDLGKEDLAKEFKQEINKEIENLEQKI</sequence>
<evidence type="ECO:0000313" key="3">
    <source>
        <dbReference type="Proteomes" id="UP000419017"/>
    </source>
</evidence>